<organism evidence="1 2">
    <name type="scientific">Flagellimonas zhangzhouensis</name>
    <dbReference type="NCBI Taxonomy" id="1073328"/>
    <lineage>
        <taxon>Bacteria</taxon>
        <taxon>Pseudomonadati</taxon>
        <taxon>Bacteroidota</taxon>
        <taxon>Flavobacteriia</taxon>
        <taxon>Flavobacteriales</taxon>
        <taxon>Flavobacteriaceae</taxon>
        <taxon>Flagellimonas</taxon>
    </lineage>
</organism>
<protein>
    <submittedName>
        <fullName evidence="1">Uncharacterized protein</fullName>
    </submittedName>
</protein>
<dbReference type="Proteomes" id="UP000199592">
    <property type="component" value="Unassembled WGS sequence"/>
</dbReference>
<keyword evidence="2" id="KW-1185">Reference proteome</keyword>
<name>A0A1H2S727_9FLAO</name>
<evidence type="ECO:0000313" key="1">
    <source>
        <dbReference type="EMBL" id="SDW27441.1"/>
    </source>
</evidence>
<sequence>MSRVKDFLVGLDDYELAYFAKFKLLTYMKVTQMEIKEYLVERNLNESKIDRLISENPKSKLNDDRERCPRCYSDKIRKDKVEWTNTSGGIGIEDEVATWDGFGGRATYKNEVICNVCGFWLEDPNQEKPLPTSKKALYGLWDFVLEMLRI</sequence>
<dbReference type="EMBL" id="FNMY01000001">
    <property type="protein sequence ID" value="SDW27441.1"/>
    <property type="molecule type" value="Genomic_DNA"/>
</dbReference>
<dbReference type="OrthoDB" id="1360666at2"/>
<dbReference type="AlphaFoldDB" id="A0A1H2S727"/>
<gene>
    <name evidence="1" type="ORF">SAMN04487892_0959</name>
</gene>
<evidence type="ECO:0000313" key="2">
    <source>
        <dbReference type="Proteomes" id="UP000199592"/>
    </source>
</evidence>
<dbReference type="RefSeq" id="WP_090295830.1">
    <property type="nucleotide sequence ID" value="NZ_FNKI01000002.1"/>
</dbReference>
<reference evidence="2" key="1">
    <citation type="submission" date="2016-10" db="EMBL/GenBank/DDBJ databases">
        <authorList>
            <person name="Varghese N."/>
            <person name="Submissions S."/>
        </authorList>
    </citation>
    <scope>NUCLEOTIDE SEQUENCE [LARGE SCALE GENOMIC DNA]</scope>
    <source>
        <strain evidence="2">DSM 25030</strain>
    </source>
</reference>
<accession>A0A1H2S727</accession>
<proteinExistence type="predicted"/>